<feature type="region of interest" description="Disordered" evidence="1">
    <location>
        <begin position="300"/>
        <end position="335"/>
    </location>
</feature>
<keyword evidence="3" id="KW-1185">Reference proteome</keyword>
<evidence type="ECO:0000313" key="3">
    <source>
        <dbReference type="Proteomes" id="UP001487740"/>
    </source>
</evidence>
<proteinExistence type="predicted"/>
<dbReference type="Proteomes" id="UP001487740">
    <property type="component" value="Unassembled WGS sequence"/>
</dbReference>
<evidence type="ECO:0000313" key="2">
    <source>
        <dbReference type="EMBL" id="KAK8401139.1"/>
    </source>
</evidence>
<comment type="caution">
    <text evidence="2">The sequence shown here is derived from an EMBL/GenBank/DDBJ whole genome shotgun (WGS) entry which is preliminary data.</text>
</comment>
<dbReference type="PANTHER" id="PTHR10773">
    <property type="entry name" value="DNA-DIRECTED RNA POLYMERASES I, II, AND III SUBUNIT RPABC2"/>
    <property type="match status" value="1"/>
</dbReference>
<accession>A0AAW0UND0</accession>
<dbReference type="AlphaFoldDB" id="A0AAW0UND0"/>
<organism evidence="2 3">
    <name type="scientific">Scylla paramamosain</name>
    <name type="common">Mud crab</name>
    <dbReference type="NCBI Taxonomy" id="85552"/>
    <lineage>
        <taxon>Eukaryota</taxon>
        <taxon>Metazoa</taxon>
        <taxon>Ecdysozoa</taxon>
        <taxon>Arthropoda</taxon>
        <taxon>Crustacea</taxon>
        <taxon>Multicrustacea</taxon>
        <taxon>Malacostraca</taxon>
        <taxon>Eumalacostraca</taxon>
        <taxon>Eucarida</taxon>
        <taxon>Decapoda</taxon>
        <taxon>Pleocyemata</taxon>
        <taxon>Brachyura</taxon>
        <taxon>Eubrachyura</taxon>
        <taxon>Portunoidea</taxon>
        <taxon>Portunidae</taxon>
        <taxon>Portuninae</taxon>
        <taxon>Scylla</taxon>
    </lineage>
</organism>
<evidence type="ECO:0000256" key="1">
    <source>
        <dbReference type="SAM" id="MobiDB-lite"/>
    </source>
</evidence>
<gene>
    <name evidence="2" type="ORF">O3P69_002712</name>
</gene>
<sequence length="508" mass="56649">MASNFYHSMVQQPTFVPPAQNSVLPEAPKEKKKRTRNPENWKKEKRKRAILSGQPYVNTKGELVGPRAIGPDCNCKNKCFTAVNDENRNAIFNGYYSLNSYDEQNAYLYGLIRRHDIQRKRKPVSERRTCSYKYYVRIKGKEIQVCVGMGKVCKKAFANIHGISDKKIRTLCIKHEQNILFPRDNRGRHRNRPKKVTPELVTLIKHHILKMLSGPNGSDYIKTDKNQGPDVNISKLHKNFLQQYEPEAIDMETDKVIKDYDAKVKSWLYFKVFHEEFKSMDFNTVKRKLSDLRKSLEASGAIQTTKKKTPKQSRSRQRSQEVQNTRNTPANLTEAPVQTLGVTMSAAPGTQMTGYMGSQQPHALPPNLQLSVLGLQHTGAPFNPTSVQQPQQQPLNLQTGGNGSGQGGEQPQALPLNLHSMGGHVPSYYLSLGHMSNLISLPVSSGGGIQSANSQTANFTAQHNMQPFIPAHTVSAQAESGPGGGQPHVIQGGVGVTYTGPQHNPNMY</sequence>
<feature type="compositionally biased region" description="Basic residues" evidence="1">
    <location>
        <begin position="305"/>
        <end position="317"/>
    </location>
</feature>
<dbReference type="EMBL" id="JARAKH010000009">
    <property type="protein sequence ID" value="KAK8401139.1"/>
    <property type="molecule type" value="Genomic_DNA"/>
</dbReference>
<feature type="compositionally biased region" description="Polar residues" evidence="1">
    <location>
        <begin position="321"/>
        <end position="331"/>
    </location>
</feature>
<name>A0AAW0UND0_SCYPA</name>
<feature type="compositionally biased region" description="Low complexity" evidence="1">
    <location>
        <begin position="388"/>
        <end position="399"/>
    </location>
</feature>
<protein>
    <submittedName>
        <fullName evidence="2">Uncharacterized protein</fullName>
    </submittedName>
</protein>
<feature type="region of interest" description="Disordered" evidence="1">
    <location>
        <begin position="379"/>
        <end position="413"/>
    </location>
</feature>
<reference evidence="2 3" key="1">
    <citation type="submission" date="2023-03" db="EMBL/GenBank/DDBJ databases">
        <title>High-quality genome of Scylla paramamosain provides insights in environmental adaptation.</title>
        <authorList>
            <person name="Zhang L."/>
        </authorList>
    </citation>
    <scope>NUCLEOTIDE SEQUENCE [LARGE SCALE GENOMIC DNA]</scope>
    <source>
        <strain evidence="2">LZ_2023a</strain>
        <tissue evidence="2">Muscle</tissue>
    </source>
</reference>
<dbReference type="PANTHER" id="PTHR10773:SF19">
    <property type="match status" value="1"/>
</dbReference>
<feature type="region of interest" description="Disordered" evidence="1">
    <location>
        <begin position="16"/>
        <end position="47"/>
    </location>
</feature>